<evidence type="ECO:0000259" key="4">
    <source>
        <dbReference type="PROSITE" id="PS51149"/>
    </source>
</evidence>
<dbReference type="Proteomes" id="UP000198619">
    <property type="component" value="Unassembled WGS sequence"/>
</dbReference>
<dbReference type="Pfam" id="PF02901">
    <property type="entry name" value="PFL-like"/>
    <property type="match status" value="1"/>
</dbReference>
<dbReference type="Pfam" id="PF01228">
    <property type="entry name" value="Gly_radical"/>
    <property type="match status" value="1"/>
</dbReference>
<dbReference type="InterPro" id="IPR051215">
    <property type="entry name" value="GRE"/>
</dbReference>
<dbReference type="PROSITE" id="PS51149">
    <property type="entry name" value="GLY_RADICAL_2"/>
    <property type="match status" value="1"/>
</dbReference>
<dbReference type="Gene3D" id="3.20.70.20">
    <property type="match status" value="1"/>
</dbReference>
<dbReference type="GO" id="GO:0016835">
    <property type="term" value="F:carbon-oxygen lyase activity"/>
    <property type="evidence" value="ECO:0007669"/>
    <property type="project" value="InterPro"/>
</dbReference>
<dbReference type="InterPro" id="IPR001150">
    <property type="entry name" value="Gly_radical"/>
</dbReference>
<dbReference type="InterPro" id="IPR050012">
    <property type="entry name" value="Glycl_HYPD"/>
</dbReference>
<dbReference type="SUPFAM" id="SSF51998">
    <property type="entry name" value="PFL-like glycyl radical enzymes"/>
    <property type="match status" value="1"/>
</dbReference>
<keyword evidence="2" id="KW-0456">Lyase</keyword>
<dbReference type="STRING" id="84698.SAMN04488528_102116"/>
<dbReference type="PANTHER" id="PTHR43641">
    <property type="entry name" value="FORMATE ACETYLTRANSFERASE 3-RELATED"/>
    <property type="match status" value="1"/>
</dbReference>
<evidence type="ECO:0000259" key="5">
    <source>
        <dbReference type="PROSITE" id="PS51554"/>
    </source>
</evidence>
<keyword evidence="1 3" id="KW-0556">Organic radical</keyword>
<evidence type="ECO:0000256" key="1">
    <source>
        <dbReference type="ARBA" id="ARBA00022818"/>
    </source>
</evidence>
<dbReference type="AlphaFoldDB" id="A0A1I0ZKB7"/>
<dbReference type="RefSeq" id="WP_090041947.1">
    <property type="nucleotide sequence ID" value="NZ_FOKI01000021.1"/>
</dbReference>
<dbReference type="InterPro" id="IPR004184">
    <property type="entry name" value="PFL_dom"/>
</dbReference>
<dbReference type="EMBL" id="FOKI01000021">
    <property type="protein sequence ID" value="SFB24970.1"/>
    <property type="molecule type" value="Genomic_DNA"/>
</dbReference>
<protein>
    <submittedName>
        <fullName evidence="6">Formate C-acetyltransferase</fullName>
    </submittedName>
</protein>
<organism evidence="6 7">
    <name type="scientific">Clostridium frigidicarnis</name>
    <dbReference type="NCBI Taxonomy" id="84698"/>
    <lineage>
        <taxon>Bacteria</taxon>
        <taxon>Bacillati</taxon>
        <taxon>Bacillota</taxon>
        <taxon>Clostridia</taxon>
        <taxon>Eubacteriales</taxon>
        <taxon>Clostridiaceae</taxon>
        <taxon>Clostridium</taxon>
    </lineage>
</organism>
<feature type="domain" description="Glycine radical" evidence="4">
    <location>
        <begin position="666"/>
        <end position="786"/>
    </location>
</feature>
<dbReference type="InterPro" id="IPR010098">
    <property type="entry name" value="PFL2/GDeHydtase_fam"/>
</dbReference>
<reference evidence="6 7" key="1">
    <citation type="submission" date="2016-10" db="EMBL/GenBank/DDBJ databases">
        <authorList>
            <person name="de Groot N.N."/>
        </authorList>
    </citation>
    <scope>NUCLEOTIDE SEQUENCE [LARGE SCALE GENOMIC DNA]</scope>
    <source>
        <strain evidence="6 7">DSM 12271</strain>
    </source>
</reference>
<dbReference type="GO" id="GO:0016740">
    <property type="term" value="F:transferase activity"/>
    <property type="evidence" value="ECO:0007669"/>
    <property type="project" value="UniProtKB-KW"/>
</dbReference>
<dbReference type="OrthoDB" id="9803969at2"/>
<name>A0A1I0ZKB7_9CLOT</name>
<accession>A0A1I0ZKB7</accession>
<evidence type="ECO:0000313" key="7">
    <source>
        <dbReference type="Proteomes" id="UP000198619"/>
    </source>
</evidence>
<dbReference type="CDD" id="cd01677">
    <property type="entry name" value="PFL2_DhaB_BssA"/>
    <property type="match status" value="1"/>
</dbReference>
<dbReference type="NCBIfam" id="NF043068">
    <property type="entry name" value="glycl_HYPD"/>
    <property type="match status" value="1"/>
</dbReference>
<keyword evidence="7" id="KW-1185">Reference proteome</keyword>
<keyword evidence="6" id="KW-0808">Transferase</keyword>
<feature type="domain" description="PFL" evidence="5">
    <location>
        <begin position="3"/>
        <end position="659"/>
    </location>
</feature>
<evidence type="ECO:0000256" key="3">
    <source>
        <dbReference type="PROSITE-ProRule" id="PRU00493"/>
    </source>
</evidence>
<evidence type="ECO:0000256" key="2">
    <source>
        <dbReference type="ARBA" id="ARBA00023239"/>
    </source>
</evidence>
<sequence length="786" mass="89600">MRERVKRLREESINAVPTISIERARIVTNVYKEYLGKVSTPVLRALTLKAICEKKTLYIGKDELIVGERGEKPKATPVYPEICCHTIEDLKVMDNREKTFFKVAEEVYDIQEKEIIPYWSGRCVRDKILSEMTDQWKECYYAGMYTEFMEQRGPGHTVGDKKLFNRGYRDVIELIDKELEGIDYINDKEAYNKQEELKAMKIASEAVITFARRHGDLAKEMAGKELDEKRKSELLKIAEVCYRVPENRPKTVWEAIQGYWFIHLTIITEMNIWDAYSPGRFDQHLYPIYKAEIENETTTREDVEELLQCMWVKFNNQPSTPKVGVTLKESGTYTDFATINIGGLSKEGGDGVNDISYLLLDVVDSMRLLQPNSNIQLSKKNPHDFIKRGTEIIREGWGQPPVFNNDSVFQELVRQGKAIEDAREGGTSGCVETGAFGKEAYILTGYFNLVKVLEITLNNGFDPITNKKLGIETGNPRNFKSFEELFDAFKKQIHHFIEIKIKGNNIIEKLYMEEMPGPFLSTVTDDCISNGKDYNSGGARYNSNYIQGVGIGTLTDSLASIKHHVYDKNKVSMDELLEVLKNNFKGNEPLRQMLVNRTPKYGNDDDYADDIMKLCFDAYYNEVNGRKSIRGATYRINMLPTTCHIYFGEVTGATPDGRLGGKPQSEGISPVGGADKFGPTSVIKSASKMDHLRTGGTLLNQKFTPSALQGDEGLEKLCHLIRSYFKMDGHHIQFNVIKRDTLIEAQNNPEEYRDLIVRVAGYSDYFCDLGKSLQDEIINRTEQENF</sequence>
<proteinExistence type="predicted"/>
<gene>
    <name evidence="6" type="ORF">SAMN04488528_102116</name>
</gene>
<dbReference type="GO" id="GO:0005829">
    <property type="term" value="C:cytosol"/>
    <property type="evidence" value="ECO:0007669"/>
    <property type="project" value="TreeGrafter"/>
</dbReference>
<dbReference type="PROSITE" id="PS51554">
    <property type="entry name" value="PFL"/>
    <property type="match status" value="1"/>
</dbReference>
<feature type="modified residue" description="Glycine radical" evidence="3">
    <location>
        <position position="761"/>
    </location>
</feature>
<evidence type="ECO:0000313" key="6">
    <source>
        <dbReference type="EMBL" id="SFB24970.1"/>
    </source>
</evidence>
<dbReference type="NCBIfam" id="TIGR01774">
    <property type="entry name" value="PFL2-3"/>
    <property type="match status" value="1"/>
</dbReference>
<dbReference type="PANTHER" id="PTHR43641:SF2">
    <property type="entry name" value="DEHYDRATASE YBIW-RELATED"/>
    <property type="match status" value="1"/>
</dbReference>